<organism evidence="3 4">
    <name type="scientific">Spongiactinospora rosea</name>
    <dbReference type="NCBI Taxonomy" id="2248750"/>
    <lineage>
        <taxon>Bacteria</taxon>
        <taxon>Bacillati</taxon>
        <taxon>Actinomycetota</taxon>
        <taxon>Actinomycetes</taxon>
        <taxon>Streptosporangiales</taxon>
        <taxon>Streptosporangiaceae</taxon>
        <taxon>Spongiactinospora</taxon>
    </lineage>
</organism>
<dbReference type="InterPro" id="IPR036188">
    <property type="entry name" value="FAD/NAD-bd_sf"/>
</dbReference>
<dbReference type="PANTHER" id="PTHR13847">
    <property type="entry name" value="SARCOSINE DEHYDROGENASE-RELATED"/>
    <property type="match status" value="1"/>
</dbReference>
<dbReference type="EMBL" id="QMEY01000005">
    <property type="protein sequence ID" value="RBQ19399.1"/>
    <property type="molecule type" value="Genomic_DNA"/>
</dbReference>
<dbReference type="AlphaFoldDB" id="A0A366M192"/>
<keyword evidence="1" id="KW-0560">Oxidoreductase</keyword>
<evidence type="ECO:0000313" key="3">
    <source>
        <dbReference type="EMBL" id="RBQ19399.1"/>
    </source>
</evidence>
<keyword evidence="4" id="KW-1185">Reference proteome</keyword>
<gene>
    <name evidence="3" type="ORF">DP939_15900</name>
</gene>
<dbReference type="Gene3D" id="3.30.9.10">
    <property type="entry name" value="D-Amino Acid Oxidase, subunit A, domain 2"/>
    <property type="match status" value="1"/>
</dbReference>
<evidence type="ECO:0000256" key="1">
    <source>
        <dbReference type="ARBA" id="ARBA00023002"/>
    </source>
</evidence>
<name>A0A366M192_9ACTN</name>
<dbReference type="SUPFAM" id="SSF51905">
    <property type="entry name" value="FAD/NAD(P)-binding domain"/>
    <property type="match status" value="1"/>
</dbReference>
<dbReference type="GO" id="GO:0005737">
    <property type="term" value="C:cytoplasm"/>
    <property type="evidence" value="ECO:0007669"/>
    <property type="project" value="TreeGrafter"/>
</dbReference>
<dbReference type="PANTHER" id="PTHR13847:SF287">
    <property type="entry name" value="FAD-DEPENDENT OXIDOREDUCTASE DOMAIN-CONTAINING PROTEIN 1"/>
    <property type="match status" value="1"/>
</dbReference>
<comment type="caution">
    <text evidence="3">The sequence shown here is derived from an EMBL/GenBank/DDBJ whole genome shotgun (WGS) entry which is preliminary data.</text>
</comment>
<evidence type="ECO:0000313" key="4">
    <source>
        <dbReference type="Proteomes" id="UP000253303"/>
    </source>
</evidence>
<protein>
    <submittedName>
        <fullName evidence="3">FAD-binding oxidoreductase</fullName>
    </submittedName>
</protein>
<dbReference type="GO" id="GO:0016491">
    <property type="term" value="F:oxidoreductase activity"/>
    <property type="evidence" value="ECO:0007669"/>
    <property type="project" value="UniProtKB-KW"/>
</dbReference>
<feature type="domain" description="FAD dependent oxidoreductase" evidence="2">
    <location>
        <begin position="4"/>
        <end position="349"/>
    </location>
</feature>
<dbReference type="RefSeq" id="WP_113981460.1">
    <property type="nucleotide sequence ID" value="NZ_QMEY01000005.1"/>
</dbReference>
<sequence>MKQDVAIIGAGVHGASAAIHLAERGARVVVLERGTPAGGPTGRSSAVVRGYYVNDFLARTTRESIELFQHFTDWTHGGRAGFRTTGALFLHGEEDGDRVHDTAARLNAIGTSTEVLGRERLAAEFAHFALDGLGWGVWERDAGYADPAGTTLGMLARAQRLGAEVRQGTRVMAVETDGTGVLLRTDAGDPIKADRLLVAAGPWTGPLLAGIGVRLPLRAERHIIATYGWGEAAPVPYVWASMPDGVYAKPDQRTGFLLGTLWPEDEADPDDFDEELAPAEALRVTEAAVARMPQLIDSAAAGGYTGLYDVAPDWQPLIGYVTENVAVVAGTAGHGFKWAPALGRHVADLLTGAPADPGLAQFAPDRFSRGALVDGGFGAAKIMG</sequence>
<dbReference type="Pfam" id="PF01266">
    <property type="entry name" value="DAO"/>
    <property type="match status" value="1"/>
</dbReference>
<evidence type="ECO:0000259" key="2">
    <source>
        <dbReference type="Pfam" id="PF01266"/>
    </source>
</evidence>
<dbReference type="OrthoDB" id="9806452at2"/>
<reference evidence="3 4" key="1">
    <citation type="submission" date="2018-06" db="EMBL/GenBank/DDBJ databases">
        <title>Sphaerisporangium craniellae sp. nov., isolated from a marine sponge in the South China Sea.</title>
        <authorList>
            <person name="Li L."/>
        </authorList>
    </citation>
    <scope>NUCLEOTIDE SEQUENCE [LARGE SCALE GENOMIC DNA]</scope>
    <source>
        <strain evidence="3 4">LHW63015</strain>
    </source>
</reference>
<dbReference type="Proteomes" id="UP000253303">
    <property type="component" value="Unassembled WGS sequence"/>
</dbReference>
<dbReference type="Gene3D" id="3.50.50.60">
    <property type="entry name" value="FAD/NAD(P)-binding domain"/>
    <property type="match status" value="1"/>
</dbReference>
<dbReference type="InterPro" id="IPR006076">
    <property type="entry name" value="FAD-dep_OxRdtase"/>
</dbReference>
<accession>A0A366M192</accession>
<proteinExistence type="predicted"/>